<evidence type="ECO:0000313" key="2">
    <source>
        <dbReference type="Proteomes" id="UP001158576"/>
    </source>
</evidence>
<accession>A0ABN7TB05</accession>
<dbReference type="Proteomes" id="UP001158576">
    <property type="component" value="Chromosome 2"/>
</dbReference>
<protein>
    <submittedName>
        <fullName evidence="1">Oidioi.mRNA.OKI2018_I69.chr2.g7851.t1.cds</fullName>
    </submittedName>
</protein>
<keyword evidence="2" id="KW-1185">Reference proteome</keyword>
<sequence>MVDKKIKQVFGESNVIMEWLVDGKMMCVNTIEDMRRQINLVYMDTHLVDIGVSFYTQDLEVHVAKKLPIVDWRYKYVKYNAWDAPVFIFFKDQNMTNDDIEILIMFEKSAYYNSYAFQLNQILPDSYKNHELMFDQKRSLYTGYPAQAIMRNIKDYGGNFLATLKQTETGKLWKVKIKFYKKRVFVRDGIKATQREWEDDSLVFMFNEDYYQPADSMIVPIEIEFTDGVRSFEKKFLTRNYPYFRTVFRPRKGEPRVERVSLPMTEYMFRLLDLRVKNQPRTQFLRRLDEFQRRPEDLKSAVEFLKVEKKLASFVKKSWEFRSWLRFPNDPIFLDVHEMKKEVNLRLIDENIVNLGANVCYNQKRIPKVMPEVPSEFGFARYHPFGKYFVFSETGYGWRYSGILFRIVFEKDDKFLSYTYDFREKKSPEFKNEVCELYSHLDQALSVEPANLNEYDGPFRCSIPVTAENSPSAWKISIKAKRRKIYKFPGALRLLEKKCRDVGIHFLLVEDGDDLKFVPASDFFLISEFSYERIY</sequence>
<gene>
    <name evidence="1" type="ORF">OKIOD_LOCUS16616</name>
</gene>
<organism evidence="1 2">
    <name type="scientific">Oikopleura dioica</name>
    <name type="common">Tunicate</name>
    <dbReference type="NCBI Taxonomy" id="34765"/>
    <lineage>
        <taxon>Eukaryota</taxon>
        <taxon>Metazoa</taxon>
        <taxon>Chordata</taxon>
        <taxon>Tunicata</taxon>
        <taxon>Appendicularia</taxon>
        <taxon>Copelata</taxon>
        <taxon>Oikopleuridae</taxon>
        <taxon>Oikopleura</taxon>
    </lineage>
</organism>
<dbReference type="EMBL" id="OU015567">
    <property type="protein sequence ID" value="CAG5113761.1"/>
    <property type="molecule type" value="Genomic_DNA"/>
</dbReference>
<evidence type="ECO:0000313" key="1">
    <source>
        <dbReference type="EMBL" id="CAG5113761.1"/>
    </source>
</evidence>
<proteinExistence type="predicted"/>
<reference evidence="1 2" key="1">
    <citation type="submission" date="2021-04" db="EMBL/GenBank/DDBJ databases">
        <authorList>
            <person name="Bliznina A."/>
        </authorList>
    </citation>
    <scope>NUCLEOTIDE SEQUENCE [LARGE SCALE GENOMIC DNA]</scope>
</reference>
<name>A0ABN7TB05_OIKDI</name>